<evidence type="ECO:0000313" key="1">
    <source>
        <dbReference type="EMBL" id="TWA92546.1"/>
    </source>
</evidence>
<dbReference type="Proteomes" id="UP000319949">
    <property type="component" value="Unassembled WGS sequence"/>
</dbReference>
<keyword evidence="2" id="KW-1185">Reference proteome</keyword>
<dbReference type="AlphaFoldDB" id="A0A560D602"/>
<protein>
    <recommendedName>
        <fullName evidence="3">GAF domain-containing protein</fullName>
    </recommendedName>
</protein>
<comment type="caution">
    <text evidence="1">The sequence shown here is derived from an EMBL/GenBank/DDBJ whole genome shotgun (WGS) entry which is preliminary data.</text>
</comment>
<name>A0A560D602_9BRAD</name>
<proteinExistence type="predicted"/>
<gene>
    <name evidence="1" type="ORF">FBZ96_11016</name>
</gene>
<evidence type="ECO:0000313" key="2">
    <source>
        <dbReference type="Proteomes" id="UP000319949"/>
    </source>
</evidence>
<evidence type="ECO:0008006" key="3">
    <source>
        <dbReference type="Google" id="ProtNLM"/>
    </source>
</evidence>
<organism evidence="1 2">
    <name type="scientific">Bradyrhizobium stylosanthis</name>
    <dbReference type="NCBI Taxonomy" id="1803665"/>
    <lineage>
        <taxon>Bacteria</taxon>
        <taxon>Pseudomonadati</taxon>
        <taxon>Pseudomonadota</taxon>
        <taxon>Alphaproteobacteria</taxon>
        <taxon>Hyphomicrobiales</taxon>
        <taxon>Nitrobacteraceae</taxon>
        <taxon>Bradyrhizobium</taxon>
    </lineage>
</organism>
<sequence length="159" mass="17281">MSRRALELFSVAADRVQSYFGPEKAYGLVETALSDLVGFSLLTILRIEGTLVRRMHTSYPASYSVGGTKDIAADTWLRAMFDAGRPVVSETRELMRERFPDHDAIFSLGCGAVLNVPVVAAGVTLGSLNLPHEAGPFSREHALVARPFAMLLALAWTAE</sequence>
<dbReference type="Gene3D" id="3.30.450.40">
    <property type="match status" value="1"/>
</dbReference>
<accession>A0A560D602</accession>
<dbReference type="InterPro" id="IPR029016">
    <property type="entry name" value="GAF-like_dom_sf"/>
</dbReference>
<dbReference type="EMBL" id="VITK01000010">
    <property type="protein sequence ID" value="TWA92546.1"/>
    <property type="molecule type" value="Genomic_DNA"/>
</dbReference>
<reference evidence="1 2" key="1">
    <citation type="submission" date="2019-06" db="EMBL/GenBank/DDBJ databases">
        <title>Genomic Encyclopedia of Type Strains, Phase IV (KMG-V): Genome sequencing to study the core and pangenomes of soil and plant-associated prokaryotes.</title>
        <authorList>
            <person name="Whitman W."/>
        </authorList>
    </citation>
    <scope>NUCLEOTIDE SEQUENCE [LARGE SCALE GENOMIC DNA]</scope>
    <source>
        <strain evidence="1 2">BR 510</strain>
    </source>
</reference>
<dbReference type="SUPFAM" id="SSF55781">
    <property type="entry name" value="GAF domain-like"/>
    <property type="match status" value="1"/>
</dbReference>